<dbReference type="Pfam" id="PF22468">
    <property type="entry name" value="ACT_9"/>
    <property type="match status" value="1"/>
</dbReference>
<keyword evidence="4" id="KW-0808">Transferase</keyword>
<comment type="similarity">
    <text evidence="1">Belongs to the aspartokinase family.</text>
</comment>
<keyword evidence="5" id="KW-0067">ATP-binding</keyword>
<dbReference type="OrthoDB" id="4323675at2759"/>
<evidence type="ECO:0000259" key="6">
    <source>
        <dbReference type="PROSITE" id="PS51671"/>
    </source>
</evidence>
<evidence type="ECO:0000313" key="7">
    <source>
        <dbReference type="EMBL" id="KAG5457437.1"/>
    </source>
</evidence>
<proteinExistence type="inferred from homology"/>
<reference evidence="7 8" key="1">
    <citation type="journal article" name="Sci. Rep.">
        <title>Genome-scale phylogenetic analyses confirm Olpidium as the closest living zoosporic fungus to the non-flagellated, terrestrial fungi.</title>
        <authorList>
            <person name="Chang Y."/>
            <person name="Rochon D."/>
            <person name="Sekimoto S."/>
            <person name="Wang Y."/>
            <person name="Chovatia M."/>
            <person name="Sandor L."/>
            <person name="Salamov A."/>
            <person name="Grigoriev I.V."/>
            <person name="Stajich J.E."/>
            <person name="Spatafora J.W."/>
        </authorList>
    </citation>
    <scope>NUCLEOTIDE SEQUENCE [LARGE SCALE GENOMIC DNA]</scope>
    <source>
        <strain evidence="7">S191</strain>
    </source>
</reference>
<comment type="caution">
    <text evidence="7">The sequence shown here is derived from an EMBL/GenBank/DDBJ whole genome shotgun (WGS) entry which is preliminary data.</text>
</comment>
<name>A0A8H7ZQB0_9FUNG</name>
<dbReference type="GO" id="GO:0009090">
    <property type="term" value="P:homoserine biosynthetic process"/>
    <property type="evidence" value="ECO:0007669"/>
    <property type="project" value="TreeGrafter"/>
</dbReference>
<feature type="domain" description="ACT" evidence="6">
    <location>
        <begin position="1"/>
        <end position="70"/>
    </location>
</feature>
<dbReference type="EC" id="2.7.2.4" evidence="2"/>
<dbReference type="InterPro" id="IPR002912">
    <property type="entry name" value="ACT_dom"/>
</dbReference>
<evidence type="ECO:0000256" key="3">
    <source>
        <dbReference type="ARBA" id="ARBA00022741"/>
    </source>
</evidence>
<dbReference type="PROSITE" id="PS51671">
    <property type="entry name" value="ACT"/>
    <property type="match status" value="1"/>
</dbReference>
<evidence type="ECO:0000256" key="4">
    <source>
        <dbReference type="ARBA" id="ARBA00022777"/>
    </source>
</evidence>
<keyword evidence="3" id="KW-0547">Nucleotide-binding</keyword>
<sequence>MKSTVGSAGRMFTTLAAAGINIEMISQGASEINISCVIEAAEATRALNAIHDSLLVVPDVDAGKCGAPGSAAAENGAEGGYWRGVPLEDVLDK</sequence>
<evidence type="ECO:0000313" key="8">
    <source>
        <dbReference type="Proteomes" id="UP000673691"/>
    </source>
</evidence>
<evidence type="ECO:0000256" key="5">
    <source>
        <dbReference type="ARBA" id="ARBA00022840"/>
    </source>
</evidence>
<dbReference type="PANTHER" id="PTHR21499:SF59">
    <property type="entry name" value="ASPARTOKINASE"/>
    <property type="match status" value="1"/>
</dbReference>
<dbReference type="GO" id="GO:0009089">
    <property type="term" value="P:lysine biosynthetic process via diaminopimelate"/>
    <property type="evidence" value="ECO:0007669"/>
    <property type="project" value="TreeGrafter"/>
</dbReference>
<dbReference type="SUPFAM" id="SSF55021">
    <property type="entry name" value="ACT-like"/>
    <property type="match status" value="1"/>
</dbReference>
<dbReference type="EMBL" id="JAEFCI010010085">
    <property type="protein sequence ID" value="KAG5457437.1"/>
    <property type="molecule type" value="Genomic_DNA"/>
</dbReference>
<keyword evidence="4" id="KW-0418">Kinase</keyword>
<dbReference type="InterPro" id="IPR054352">
    <property type="entry name" value="ACT_Aspartokinase"/>
</dbReference>
<gene>
    <name evidence="7" type="ORF">BJ554DRAFT_2552</name>
</gene>
<dbReference type="Proteomes" id="UP000673691">
    <property type="component" value="Unassembled WGS sequence"/>
</dbReference>
<keyword evidence="8" id="KW-1185">Reference proteome</keyword>
<dbReference type="GO" id="GO:0005829">
    <property type="term" value="C:cytosol"/>
    <property type="evidence" value="ECO:0007669"/>
    <property type="project" value="TreeGrafter"/>
</dbReference>
<dbReference type="GO" id="GO:0005524">
    <property type="term" value="F:ATP binding"/>
    <property type="evidence" value="ECO:0007669"/>
    <property type="project" value="UniProtKB-KW"/>
</dbReference>
<dbReference type="AlphaFoldDB" id="A0A8H7ZQB0"/>
<organism evidence="7 8">
    <name type="scientific">Olpidium bornovanus</name>
    <dbReference type="NCBI Taxonomy" id="278681"/>
    <lineage>
        <taxon>Eukaryota</taxon>
        <taxon>Fungi</taxon>
        <taxon>Fungi incertae sedis</taxon>
        <taxon>Olpidiomycota</taxon>
        <taxon>Olpidiomycotina</taxon>
        <taxon>Olpidiomycetes</taxon>
        <taxon>Olpidiales</taxon>
        <taxon>Olpidiaceae</taxon>
        <taxon>Olpidium</taxon>
    </lineage>
</organism>
<dbReference type="InterPro" id="IPR045865">
    <property type="entry name" value="ACT-like_dom_sf"/>
</dbReference>
<dbReference type="Gene3D" id="3.30.2130.10">
    <property type="entry name" value="VC0802-like"/>
    <property type="match status" value="1"/>
</dbReference>
<dbReference type="PANTHER" id="PTHR21499">
    <property type="entry name" value="ASPARTATE KINASE"/>
    <property type="match status" value="1"/>
</dbReference>
<dbReference type="GO" id="GO:0004072">
    <property type="term" value="F:aspartate kinase activity"/>
    <property type="evidence" value="ECO:0007669"/>
    <property type="project" value="UniProtKB-EC"/>
</dbReference>
<evidence type="ECO:0000256" key="1">
    <source>
        <dbReference type="ARBA" id="ARBA00010122"/>
    </source>
</evidence>
<protein>
    <recommendedName>
        <fullName evidence="2">aspartate kinase</fullName>
        <ecNumber evidence="2">2.7.2.4</ecNumber>
    </recommendedName>
</protein>
<accession>A0A8H7ZQB0</accession>
<evidence type="ECO:0000256" key="2">
    <source>
        <dbReference type="ARBA" id="ARBA00013059"/>
    </source>
</evidence>